<evidence type="ECO:0008006" key="4">
    <source>
        <dbReference type="Google" id="ProtNLM"/>
    </source>
</evidence>
<dbReference type="SUPFAM" id="SSF51395">
    <property type="entry name" value="FMN-linked oxidoreductases"/>
    <property type="match status" value="1"/>
</dbReference>
<dbReference type="EMBL" id="CP058555">
    <property type="protein sequence ID" value="QMV71205.1"/>
    <property type="molecule type" value="Genomic_DNA"/>
</dbReference>
<protein>
    <recommendedName>
        <fullName evidence="4">NADPH dehydrogenase</fullName>
    </recommendedName>
</protein>
<gene>
    <name evidence="2" type="ORF">HS960_13930</name>
</gene>
<dbReference type="GO" id="GO:0003959">
    <property type="term" value="F:NADPH dehydrogenase activity"/>
    <property type="evidence" value="ECO:0007669"/>
    <property type="project" value="InterPro"/>
</dbReference>
<organism evidence="2 3">
    <name type="scientific">Sphingobacterium paramultivorum</name>
    <dbReference type="NCBI Taxonomy" id="2886510"/>
    <lineage>
        <taxon>Bacteria</taxon>
        <taxon>Pseudomonadati</taxon>
        <taxon>Bacteroidota</taxon>
        <taxon>Sphingobacteriia</taxon>
        <taxon>Sphingobacteriales</taxon>
        <taxon>Sphingobacteriaceae</taxon>
        <taxon>Sphingobacterium</taxon>
    </lineage>
</organism>
<reference evidence="2 3" key="1">
    <citation type="journal article" date="2020" name="G3 (Bethesda)">
        <title>CeMbio - The Caenorhabditis elegans Microbiome Resource.</title>
        <authorList>
            <person name="Dirksen P."/>
            <person name="Assie A."/>
            <person name="Zimmermann J."/>
            <person name="Zhang F."/>
            <person name="Tietje A.M."/>
            <person name="Marsh S.A."/>
            <person name="Felix M.A."/>
            <person name="Shapira M."/>
            <person name="Kaleta C."/>
            <person name="Schulenburg H."/>
            <person name="Samuel B."/>
        </authorList>
    </citation>
    <scope>NUCLEOTIDE SEQUENCE [LARGE SCALE GENOMIC DNA]</scope>
    <source>
        <strain evidence="2 3">BIGb0170</strain>
    </source>
</reference>
<dbReference type="GO" id="GO:0050661">
    <property type="term" value="F:NADP binding"/>
    <property type="evidence" value="ECO:0007669"/>
    <property type="project" value="InterPro"/>
</dbReference>
<dbReference type="Proteomes" id="UP000515450">
    <property type="component" value="Chromosome"/>
</dbReference>
<evidence type="ECO:0000256" key="1">
    <source>
        <dbReference type="ARBA" id="ARBA00001917"/>
    </source>
</evidence>
<dbReference type="AlphaFoldDB" id="A0A7G5EB30"/>
<accession>A0A7G5EB30</accession>
<evidence type="ECO:0000313" key="3">
    <source>
        <dbReference type="Proteomes" id="UP000515450"/>
    </source>
</evidence>
<dbReference type="PANTHER" id="PTHR43303:SF4">
    <property type="entry name" value="NADPH DEHYDROGENASE C23G7.10C-RELATED"/>
    <property type="match status" value="1"/>
</dbReference>
<dbReference type="InterPro" id="IPR013785">
    <property type="entry name" value="Aldolase_TIM"/>
</dbReference>
<name>A0A7G5EB30_9SPHI</name>
<keyword evidence="3" id="KW-1185">Reference proteome</keyword>
<comment type="cofactor">
    <cofactor evidence="1">
        <name>FMN</name>
        <dbReference type="ChEBI" id="CHEBI:58210"/>
    </cofactor>
</comment>
<sequence>MFFSTIRLRDLTLKNRIVVSPMQQYSATEGIPGDWHLVHLGSRAIGGAGLLLAECNPKERMLPLAVSEGGWQLKSSSATMINEPVQANAIITDGLADLILIAREHLRDPYFSLHAAKILGEEIAIPWQYQRAF</sequence>
<dbReference type="GO" id="GO:0010181">
    <property type="term" value="F:FMN binding"/>
    <property type="evidence" value="ECO:0007669"/>
    <property type="project" value="InterPro"/>
</dbReference>
<evidence type="ECO:0000313" key="2">
    <source>
        <dbReference type="EMBL" id="QMV71205.1"/>
    </source>
</evidence>
<dbReference type="PANTHER" id="PTHR43303">
    <property type="entry name" value="NADPH DEHYDROGENASE C23G7.10C-RELATED"/>
    <property type="match status" value="1"/>
</dbReference>
<proteinExistence type="predicted"/>
<dbReference type="InterPro" id="IPR044152">
    <property type="entry name" value="YqjM-like"/>
</dbReference>
<dbReference type="Gene3D" id="3.20.20.70">
    <property type="entry name" value="Aldolase class I"/>
    <property type="match status" value="2"/>
</dbReference>